<accession>A0A0L8I261</accession>
<proteinExistence type="predicted"/>
<organism evidence="2">
    <name type="scientific">Octopus bimaculoides</name>
    <name type="common">California two-spotted octopus</name>
    <dbReference type="NCBI Taxonomy" id="37653"/>
    <lineage>
        <taxon>Eukaryota</taxon>
        <taxon>Metazoa</taxon>
        <taxon>Spiralia</taxon>
        <taxon>Lophotrochozoa</taxon>
        <taxon>Mollusca</taxon>
        <taxon>Cephalopoda</taxon>
        <taxon>Coleoidea</taxon>
        <taxon>Octopodiformes</taxon>
        <taxon>Octopoda</taxon>
        <taxon>Incirrata</taxon>
        <taxon>Octopodidae</taxon>
        <taxon>Octopus</taxon>
    </lineage>
</organism>
<dbReference type="EMBL" id="KQ416719">
    <property type="protein sequence ID" value="KOF95531.1"/>
    <property type="molecule type" value="Genomic_DNA"/>
</dbReference>
<reference evidence="2" key="1">
    <citation type="submission" date="2015-07" db="EMBL/GenBank/DDBJ databases">
        <title>MeaNS - Measles Nucleotide Surveillance Program.</title>
        <authorList>
            <person name="Tran T."/>
            <person name="Druce J."/>
        </authorList>
    </citation>
    <scope>NUCLEOTIDE SEQUENCE</scope>
    <source>
        <strain evidence="2">UCB-OBI-ISO-001</strain>
        <tissue evidence="2">Gonad</tissue>
    </source>
</reference>
<feature type="transmembrane region" description="Helical" evidence="1">
    <location>
        <begin position="12"/>
        <end position="30"/>
    </location>
</feature>
<keyword evidence="1" id="KW-0812">Transmembrane</keyword>
<name>A0A0L8I261_OCTBM</name>
<evidence type="ECO:0000256" key="1">
    <source>
        <dbReference type="SAM" id="Phobius"/>
    </source>
</evidence>
<keyword evidence="1" id="KW-0472">Membrane</keyword>
<sequence>MTFFHCCLRSCFLLLRIFLLYLLHLLYLISSHFHELFTLTTYKYISLCSGCISSKI</sequence>
<evidence type="ECO:0000313" key="2">
    <source>
        <dbReference type="EMBL" id="KOF95531.1"/>
    </source>
</evidence>
<keyword evidence="1" id="KW-1133">Transmembrane helix</keyword>
<dbReference type="AlphaFoldDB" id="A0A0L8I261"/>
<gene>
    <name evidence="2" type="ORF">OCBIM_22038002mg</name>
</gene>
<protein>
    <submittedName>
        <fullName evidence="2">Uncharacterized protein</fullName>
    </submittedName>
</protein>